<dbReference type="OrthoDB" id="9800587at2"/>
<dbReference type="RefSeq" id="WP_013682219.1">
    <property type="nucleotide sequence ID" value="NC_015318.1"/>
</dbReference>
<gene>
    <name evidence="3" type="ordered locus">Hipma_1220</name>
</gene>
<dbReference type="KEGG" id="hmr:Hipma_1220"/>
<dbReference type="SUPFAM" id="SSF69786">
    <property type="entry name" value="YggU-like"/>
    <property type="match status" value="1"/>
</dbReference>
<organism evidence="3 4">
    <name type="scientific">Hippea maritima (strain ATCC 700847 / DSM 10411 / MH2)</name>
    <dbReference type="NCBI Taxonomy" id="760142"/>
    <lineage>
        <taxon>Bacteria</taxon>
        <taxon>Pseudomonadati</taxon>
        <taxon>Campylobacterota</taxon>
        <taxon>Desulfurellia</taxon>
        <taxon>Desulfurellales</taxon>
        <taxon>Hippeaceae</taxon>
        <taxon>Hippea</taxon>
    </lineage>
</organism>
<name>F2LWZ8_HIPMA</name>
<dbReference type="SMART" id="SM01152">
    <property type="entry name" value="DUF167"/>
    <property type="match status" value="1"/>
</dbReference>
<dbReference type="PANTHER" id="PTHR13420">
    <property type="entry name" value="UPF0235 PROTEIN C15ORF40"/>
    <property type="match status" value="1"/>
</dbReference>
<proteinExistence type="inferred from homology"/>
<dbReference type="InParanoid" id="F2LWZ8"/>
<dbReference type="Pfam" id="PF02594">
    <property type="entry name" value="DUF167"/>
    <property type="match status" value="1"/>
</dbReference>
<dbReference type="eggNOG" id="COG1872">
    <property type="taxonomic scope" value="Bacteria"/>
</dbReference>
<evidence type="ECO:0000256" key="1">
    <source>
        <dbReference type="ARBA" id="ARBA00010364"/>
    </source>
</evidence>
<reference evidence="3 4" key="1">
    <citation type="journal article" date="2011" name="Stand. Genomic Sci.">
        <title>Complete genome sequence of the thermophilic sulfur-reducer Hippea maritima type strain (MH(2)).</title>
        <authorList>
            <person name="Huntemann M."/>
            <person name="Lu M."/>
            <person name="Nolan M."/>
            <person name="Lapidus A."/>
            <person name="Lucas S."/>
            <person name="Hammon N."/>
            <person name="Deshpande S."/>
            <person name="Cheng J.F."/>
            <person name="Tapia R."/>
            <person name="Han C."/>
            <person name="Goodwin L."/>
            <person name="Pitluck S."/>
            <person name="Liolios K."/>
            <person name="Pagani I."/>
            <person name="Ivanova N."/>
            <person name="Ovchinikova G."/>
            <person name="Pati A."/>
            <person name="Chen A."/>
            <person name="Palaniappan K."/>
            <person name="Land M."/>
            <person name="Hauser L."/>
            <person name="Jeffries C.D."/>
            <person name="Detter J.C."/>
            <person name="Brambilla E.M."/>
            <person name="Rohde M."/>
            <person name="Spring S."/>
            <person name="Goker M."/>
            <person name="Woyke T."/>
            <person name="Bristow J."/>
            <person name="Eisen J.A."/>
            <person name="Markowitz V."/>
            <person name="Hugenholtz P."/>
            <person name="Kyrpides N.C."/>
            <person name="Klenk H.P."/>
            <person name="Mavromatis K."/>
        </authorList>
    </citation>
    <scope>NUCLEOTIDE SEQUENCE [LARGE SCALE GENOMIC DNA]</scope>
    <source>
        <strain evidence="4">ATCC 700847 / DSM 10411 / MH2</strain>
    </source>
</reference>
<evidence type="ECO:0000256" key="2">
    <source>
        <dbReference type="HAMAP-Rule" id="MF_00634"/>
    </source>
</evidence>
<dbReference type="HAMAP" id="MF_00634">
    <property type="entry name" value="UPF0235"/>
    <property type="match status" value="1"/>
</dbReference>
<dbReference type="NCBIfam" id="TIGR00251">
    <property type="entry name" value="DUF167 family protein"/>
    <property type="match status" value="1"/>
</dbReference>
<comment type="similarity">
    <text evidence="1 2">Belongs to the UPF0235 family.</text>
</comment>
<reference evidence="4" key="2">
    <citation type="submission" date="2011-03" db="EMBL/GenBank/DDBJ databases">
        <title>The complete genome of Hippea maritima DSM 10411.</title>
        <authorList>
            <consortium name="US DOE Joint Genome Institute (JGI-PGF)"/>
            <person name="Lucas S."/>
            <person name="Copeland A."/>
            <person name="Lapidus A."/>
            <person name="Bruce D."/>
            <person name="Goodwin L."/>
            <person name="Pitluck S."/>
            <person name="Peters L."/>
            <person name="Kyrpides N."/>
            <person name="Mavromatis K."/>
            <person name="Pagani I."/>
            <person name="Ivanova N."/>
            <person name="Mikhailova N."/>
            <person name="Lu M."/>
            <person name="Detter J.C."/>
            <person name="Tapia R."/>
            <person name="Han C."/>
            <person name="Land M."/>
            <person name="Hauser L."/>
            <person name="Markowitz V."/>
            <person name="Cheng J.-F."/>
            <person name="Hugenholtz P."/>
            <person name="Woyke T."/>
            <person name="Wu D."/>
            <person name="Spring S."/>
            <person name="Schroeder M."/>
            <person name="Brambilla E."/>
            <person name="Klenk H.-P."/>
            <person name="Eisen J.A."/>
        </authorList>
    </citation>
    <scope>NUCLEOTIDE SEQUENCE [LARGE SCALE GENOMIC DNA]</scope>
    <source>
        <strain evidence="4">ATCC 700847 / DSM 10411 / MH2</strain>
    </source>
</reference>
<dbReference type="AlphaFoldDB" id="F2LWZ8"/>
<protein>
    <recommendedName>
        <fullName evidence="2">UPF0235 protein Hipma_1220</fullName>
    </recommendedName>
</protein>
<dbReference type="GO" id="GO:0005737">
    <property type="term" value="C:cytoplasm"/>
    <property type="evidence" value="ECO:0007669"/>
    <property type="project" value="TreeGrafter"/>
</dbReference>
<keyword evidence="4" id="KW-1185">Reference proteome</keyword>
<evidence type="ECO:0000313" key="4">
    <source>
        <dbReference type="Proteomes" id="UP000008139"/>
    </source>
</evidence>
<dbReference type="HOGENOM" id="CLU_130694_5_3_7"/>
<dbReference type="Gene3D" id="3.30.1200.10">
    <property type="entry name" value="YggU-like"/>
    <property type="match status" value="1"/>
</dbReference>
<dbReference type="EMBL" id="CP002606">
    <property type="protein sequence ID" value="AEA34182.1"/>
    <property type="molecule type" value="Genomic_DNA"/>
</dbReference>
<evidence type="ECO:0000313" key="3">
    <source>
        <dbReference type="EMBL" id="AEA34182.1"/>
    </source>
</evidence>
<dbReference type="InterPro" id="IPR003746">
    <property type="entry name" value="DUF167"/>
</dbReference>
<dbReference type="STRING" id="760142.Hipma_1220"/>
<dbReference type="InterPro" id="IPR036591">
    <property type="entry name" value="YggU-like_sf"/>
</dbReference>
<dbReference type="Proteomes" id="UP000008139">
    <property type="component" value="Chromosome"/>
</dbReference>
<sequence>MILEVKVKPNSKVEQFDFDKGVLTLKIKEKPVEGKANKAVVDKLAKRLKVAKSCIEIVKGEKSRSKLVRIDCLDDDEILLRLGG</sequence>
<dbReference type="PANTHER" id="PTHR13420:SF7">
    <property type="entry name" value="UPF0235 PROTEIN C15ORF40"/>
    <property type="match status" value="1"/>
</dbReference>
<accession>F2LWZ8</accession>